<reference evidence="1" key="1">
    <citation type="journal article" date="2021" name="PeerJ">
        <title>Extensive microbial diversity within the chicken gut microbiome revealed by metagenomics and culture.</title>
        <authorList>
            <person name="Gilroy R."/>
            <person name="Ravi A."/>
            <person name="Getino M."/>
            <person name="Pursley I."/>
            <person name="Horton D.L."/>
            <person name="Alikhan N.F."/>
            <person name="Baker D."/>
            <person name="Gharbi K."/>
            <person name="Hall N."/>
            <person name="Watson M."/>
            <person name="Adriaenssens E.M."/>
            <person name="Foster-Nyarko E."/>
            <person name="Jarju S."/>
            <person name="Secka A."/>
            <person name="Antonio M."/>
            <person name="Oren A."/>
            <person name="Chaudhuri R.R."/>
            <person name="La Ragione R."/>
            <person name="Hildebrand F."/>
            <person name="Pallen M.J."/>
        </authorList>
    </citation>
    <scope>NUCLEOTIDE SEQUENCE</scope>
    <source>
        <strain evidence="1">14324</strain>
    </source>
</reference>
<dbReference type="InterPro" id="IPR023214">
    <property type="entry name" value="HAD_sf"/>
</dbReference>
<protein>
    <submittedName>
        <fullName evidence="1">HAD family hydrolase</fullName>
    </submittedName>
</protein>
<comment type="caution">
    <text evidence="1">The sequence shown here is derived from an EMBL/GenBank/DDBJ whole genome shotgun (WGS) entry which is preliminary data.</text>
</comment>
<dbReference type="GO" id="GO:0005829">
    <property type="term" value="C:cytosol"/>
    <property type="evidence" value="ECO:0007669"/>
    <property type="project" value="TreeGrafter"/>
</dbReference>
<evidence type="ECO:0000313" key="1">
    <source>
        <dbReference type="EMBL" id="HIZ22918.1"/>
    </source>
</evidence>
<dbReference type="SUPFAM" id="SSF56784">
    <property type="entry name" value="HAD-like"/>
    <property type="match status" value="1"/>
</dbReference>
<dbReference type="AlphaFoldDB" id="A0A9D2ITH9"/>
<dbReference type="Proteomes" id="UP000824041">
    <property type="component" value="Unassembled WGS sequence"/>
</dbReference>
<dbReference type="Pfam" id="PF08282">
    <property type="entry name" value="Hydrolase_3"/>
    <property type="match status" value="1"/>
</dbReference>
<dbReference type="PANTHER" id="PTHR10000:SF8">
    <property type="entry name" value="HAD SUPERFAMILY HYDROLASE-LIKE, TYPE 3"/>
    <property type="match status" value="1"/>
</dbReference>
<dbReference type="NCBIfam" id="TIGR00099">
    <property type="entry name" value="Cof-subfamily"/>
    <property type="match status" value="1"/>
</dbReference>
<gene>
    <name evidence="1" type="ORF">IAA21_09015</name>
</gene>
<dbReference type="Gene3D" id="3.30.1240.10">
    <property type="match status" value="1"/>
</dbReference>
<keyword evidence="1" id="KW-0378">Hydrolase</keyword>
<dbReference type="NCBIfam" id="TIGR01484">
    <property type="entry name" value="HAD-SF-IIB"/>
    <property type="match status" value="1"/>
</dbReference>
<reference evidence="1" key="2">
    <citation type="submission" date="2021-04" db="EMBL/GenBank/DDBJ databases">
        <authorList>
            <person name="Gilroy R."/>
        </authorList>
    </citation>
    <scope>NUCLEOTIDE SEQUENCE</scope>
    <source>
        <strain evidence="1">14324</strain>
    </source>
</reference>
<dbReference type="PANTHER" id="PTHR10000">
    <property type="entry name" value="PHOSPHOSERINE PHOSPHATASE"/>
    <property type="match status" value="1"/>
</dbReference>
<sequence length="279" mass="31908">MIRFVASDLDGTLLQNGAQQLPKEIYPMIRRLKELGILFAAASGRQYANMKLLFAPVLSDMAFICENGAMAVQDDRILYQDAFDHGLVQEIVKAVYEKEGAEFSCSTKDFYYVRPKSQGYIDLMTKTVKTNCRFIRDFSEIKEPCIKLAVYEEKGMSEESIRYWREKFSDRCTVVTSGFAWLDFIPFGTNKAKGIRKFQEILGIRPEECLVFGDEYNDIEMLKSVPYSFAMTHAKEGVRQAANYQTDRVEPVLEKLIAAKGDISRILDGKEKRCIQKNA</sequence>
<evidence type="ECO:0000313" key="2">
    <source>
        <dbReference type="Proteomes" id="UP000824041"/>
    </source>
</evidence>
<dbReference type="InterPro" id="IPR000150">
    <property type="entry name" value="Cof"/>
</dbReference>
<dbReference type="InterPro" id="IPR006379">
    <property type="entry name" value="HAD-SF_hydro_IIB"/>
</dbReference>
<dbReference type="GO" id="GO:0000287">
    <property type="term" value="F:magnesium ion binding"/>
    <property type="evidence" value="ECO:0007669"/>
    <property type="project" value="TreeGrafter"/>
</dbReference>
<name>A0A9D2ITH9_9FIRM</name>
<dbReference type="Gene3D" id="3.40.50.1000">
    <property type="entry name" value="HAD superfamily/HAD-like"/>
    <property type="match status" value="1"/>
</dbReference>
<dbReference type="SFLD" id="SFLDG01140">
    <property type="entry name" value="C2.B:_Phosphomannomutase_and_P"/>
    <property type="match status" value="1"/>
</dbReference>
<dbReference type="EMBL" id="DXBU01000124">
    <property type="protein sequence ID" value="HIZ22918.1"/>
    <property type="molecule type" value="Genomic_DNA"/>
</dbReference>
<accession>A0A9D2ITH9</accession>
<dbReference type="GO" id="GO:0016791">
    <property type="term" value="F:phosphatase activity"/>
    <property type="evidence" value="ECO:0007669"/>
    <property type="project" value="TreeGrafter"/>
</dbReference>
<proteinExistence type="predicted"/>
<dbReference type="SFLD" id="SFLDS00003">
    <property type="entry name" value="Haloacid_Dehalogenase"/>
    <property type="match status" value="1"/>
</dbReference>
<organism evidence="1 2">
    <name type="scientific">Candidatus Blautia faecigallinarum</name>
    <dbReference type="NCBI Taxonomy" id="2838488"/>
    <lineage>
        <taxon>Bacteria</taxon>
        <taxon>Bacillati</taxon>
        <taxon>Bacillota</taxon>
        <taxon>Clostridia</taxon>
        <taxon>Lachnospirales</taxon>
        <taxon>Lachnospiraceae</taxon>
        <taxon>Blautia</taxon>
    </lineage>
</organism>
<dbReference type="InterPro" id="IPR036412">
    <property type="entry name" value="HAD-like_sf"/>
</dbReference>